<evidence type="ECO:0000256" key="9">
    <source>
        <dbReference type="ARBA" id="ARBA00022827"/>
    </source>
</evidence>
<dbReference type="PANTHER" id="PTHR12613:SF0">
    <property type="entry name" value="ERO1-LIKE PROTEIN"/>
    <property type="match status" value="1"/>
</dbReference>
<proteinExistence type="inferred from homology"/>
<accession>A0A8H7ZZ22</accession>
<dbReference type="Pfam" id="PF04137">
    <property type="entry name" value="ERO1"/>
    <property type="match status" value="1"/>
</dbReference>
<evidence type="ECO:0000256" key="15">
    <source>
        <dbReference type="ARBA" id="ARBA00023284"/>
    </source>
</evidence>
<dbReference type="GO" id="GO:0015035">
    <property type="term" value="F:protein-disulfide reductase activity"/>
    <property type="evidence" value="ECO:0007669"/>
    <property type="project" value="InterPro"/>
</dbReference>
<feature type="binding site" evidence="17">
    <location>
        <position position="58"/>
    </location>
    <ligand>
        <name>FAD</name>
        <dbReference type="ChEBI" id="CHEBI:57692"/>
    </ligand>
</feature>
<evidence type="ECO:0000256" key="18">
    <source>
        <dbReference type="PIRSR" id="PIRSR017205-3"/>
    </source>
</evidence>
<evidence type="ECO:0000256" key="11">
    <source>
        <dbReference type="ARBA" id="ARBA00023002"/>
    </source>
</evidence>
<dbReference type="EMBL" id="JAEFCI010002544">
    <property type="protein sequence ID" value="KAG5462163.1"/>
    <property type="molecule type" value="Genomic_DNA"/>
</dbReference>
<feature type="active site" description="Nucleophile" evidence="16">
    <location>
        <position position="333"/>
    </location>
</feature>
<feature type="compositionally biased region" description="Basic and acidic residues" evidence="19">
    <location>
        <begin position="364"/>
        <end position="374"/>
    </location>
</feature>
<dbReference type="Proteomes" id="UP000673691">
    <property type="component" value="Unassembled WGS sequence"/>
</dbReference>
<feature type="active site" evidence="16">
    <location>
        <position position="336"/>
    </location>
</feature>
<evidence type="ECO:0000256" key="17">
    <source>
        <dbReference type="PIRSR" id="PIRSR017205-2"/>
    </source>
</evidence>
<evidence type="ECO:0000256" key="12">
    <source>
        <dbReference type="ARBA" id="ARBA00023136"/>
    </source>
</evidence>
<evidence type="ECO:0000256" key="10">
    <source>
        <dbReference type="ARBA" id="ARBA00022982"/>
    </source>
</evidence>
<keyword evidence="7" id="KW-0732">Signal</keyword>
<evidence type="ECO:0000256" key="6">
    <source>
        <dbReference type="ARBA" id="ARBA00022630"/>
    </source>
</evidence>
<organism evidence="20 21">
    <name type="scientific">Olpidium bornovanus</name>
    <dbReference type="NCBI Taxonomy" id="278681"/>
    <lineage>
        <taxon>Eukaryota</taxon>
        <taxon>Fungi</taxon>
        <taxon>Fungi incertae sedis</taxon>
        <taxon>Olpidiomycota</taxon>
        <taxon>Olpidiomycotina</taxon>
        <taxon>Olpidiomycetes</taxon>
        <taxon>Olpidiales</taxon>
        <taxon>Olpidiaceae</taxon>
        <taxon>Olpidium</taxon>
    </lineage>
</organism>
<comment type="cofactor">
    <cofactor evidence="1 17">
        <name>FAD</name>
        <dbReference type="ChEBI" id="CHEBI:57692"/>
    </cofactor>
</comment>
<feature type="binding site" evidence="17">
    <location>
        <position position="69"/>
    </location>
    <ligand>
        <name>FAD</name>
        <dbReference type="ChEBI" id="CHEBI:57692"/>
    </ligand>
</feature>
<dbReference type="GO" id="GO:0034975">
    <property type="term" value="P:protein folding in endoplasmic reticulum"/>
    <property type="evidence" value="ECO:0007669"/>
    <property type="project" value="InterPro"/>
</dbReference>
<dbReference type="GO" id="GO:0005789">
    <property type="term" value="C:endoplasmic reticulum membrane"/>
    <property type="evidence" value="ECO:0007669"/>
    <property type="project" value="UniProtKB-SubCell"/>
</dbReference>
<dbReference type="AlphaFoldDB" id="A0A8H7ZZ22"/>
<comment type="similarity">
    <text evidence="3">Belongs to the EROs family.</text>
</comment>
<comment type="subunit">
    <text evidence="4">May function both as a monomer and a homodimer.</text>
</comment>
<keyword evidence="13 18" id="KW-1015">Disulfide bond</keyword>
<dbReference type="SUPFAM" id="SSF110019">
    <property type="entry name" value="ERO1-like"/>
    <property type="match status" value="1"/>
</dbReference>
<comment type="caution">
    <text evidence="20">The sequence shown here is derived from an EMBL/GenBank/DDBJ whole genome shotgun (WGS) entry which is preliminary data.</text>
</comment>
<keyword evidence="8" id="KW-0256">Endoplasmic reticulum</keyword>
<evidence type="ECO:0000256" key="1">
    <source>
        <dbReference type="ARBA" id="ARBA00001974"/>
    </source>
</evidence>
<evidence type="ECO:0000256" key="16">
    <source>
        <dbReference type="PIRSR" id="PIRSR017205-1"/>
    </source>
</evidence>
<keyword evidence="11" id="KW-0560">Oxidoreductase</keyword>
<evidence type="ECO:0000256" key="3">
    <source>
        <dbReference type="ARBA" id="ARBA00008277"/>
    </source>
</evidence>
<evidence type="ECO:0000313" key="20">
    <source>
        <dbReference type="EMBL" id="KAG5462163.1"/>
    </source>
</evidence>
<feature type="region of interest" description="Disordered" evidence="19">
    <location>
        <begin position="359"/>
        <end position="384"/>
    </location>
</feature>
<evidence type="ECO:0000256" key="2">
    <source>
        <dbReference type="ARBA" id="ARBA00004367"/>
    </source>
</evidence>
<dbReference type="PIRSF" id="PIRSF017205">
    <property type="entry name" value="ERO1"/>
    <property type="match status" value="1"/>
</dbReference>
<dbReference type="OrthoDB" id="269384at2759"/>
<evidence type="ECO:0000256" key="4">
    <source>
        <dbReference type="ARBA" id="ARBA00011802"/>
    </source>
</evidence>
<evidence type="ECO:0000256" key="8">
    <source>
        <dbReference type="ARBA" id="ARBA00022824"/>
    </source>
</evidence>
<keyword evidence="14" id="KW-0325">Glycoprotein</keyword>
<name>A0A8H7ZZ22_9FUNG</name>
<dbReference type="GO" id="GO:0016972">
    <property type="term" value="F:thiol oxidase activity"/>
    <property type="evidence" value="ECO:0007669"/>
    <property type="project" value="InterPro"/>
</dbReference>
<evidence type="ECO:0000256" key="7">
    <source>
        <dbReference type="ARBA" id="ARBA00022729"/>
    </source>
</evidence>
<keyword evidence="10" id="KW-0249">Electron transport</keyword>
<keyword evidence="6" id="KW-0285">Flavoprotein</keyword>
<feature type="binding site" evidence="17">
    <location>
        <position position="214"/>
    </location>
    <ligand>
        <name>FAD</name>
        <dbReference type="ChEBI" id="CHEBI:57692"/>
    </ligand>
</feature>
<evidence type="ECO:0000313" key="21">
    <source>
        <dbReference type="Proteomes" id="UP000673691"/>
    </source>
</evidence>
<feature type="disulfide bond" description="Redox-active" evidence="18">
    <location>
        <begin position="333"/>
        <end position="336"/>
    </location>
</feature>
<sequence>MSSSATLTTRIPPWTLCGWTSVRQIHQKTKTFKNKQTRKQTKTAGVYVNLEENPEQFTGYAGKSANQIWTSIYQENCFNLVSRIPQVSLFSKSSAAGSMPFSPLSPSLGSRNELPKLMDSGNMAVARIEDVCLEKRVFYRMISGRDDSSRPHFRQVSLDFRAWFDERPANGYDLGLSHPATEHHQTDANCAFPFCSGFRNPRSQVKNLDCFINRVSDHPERLENVYFDFVLVLRAVQKISNYLRDYAFCNDLIPPLVNVMEDTGGLENQTAEPLPLVDQRTKQLVDEVLHTGMSCPSTFDENAMFADESSQDLKDRFKNLFRNITRIMDCVTCEKCRLWGKVQTTGLGTALKILFSDGEDSEADAPHGGKRESARLPVGSDSAGALQDGRLPSLTFQRTEIVALFNTLNRLSESIEAIETFRGMYRERMEEQQRPKAREKDEL</sequence>
<comment type="subcellular location">
    <subcellularLocation>
        <location evidence="2">Endoplasmic reticulum membrane</location>
        <topology evidence="2">Peripheral membrane protein</topology>
        <orientation evidence="2">Lumenal side</orientation>
    </subcellularLocation>
</comment>
<evidence type="ECO:0000256" key="13">
    <source>
        <dbReference type="ARBA" id="ARBA00023157"/>
    </source>
</evidence>
<dbReference type="GO" id="GO:0071949">
    <property type="term" value="F:FAD binding"/>
    <property type="evidence" value="ECO:0007669"/>
    <property type="project" value="InterPro"/>
</dbReference>
<evidence type="ECO:0000256" key="5">
    <source>
        <dbReference type="ARBA" id="ARBA00022448"/>
    </source>
</evidence>
<reference evidence="20 21" key="1">
    <citation type="journal article" name="Sci. Rep.">
        <title>Genome-scale phylogenetic analyses confirm Olpidium as the closest living zoosporic fungus to the non-flagellated, terrestrial fungi.</title>
        <authorList>
            <person name="Chang Y."/>
            <person name="Rochon D."/>
            <person name="Sekimoto S."/>
            <person name="Wang Y."/>
            <person name="Chovatia M."/>
            <person name="Sandor L."/>
            <person name="Salamov A."/>
            <person name="Grigoriev I.V."/>
            <person name="Stajich J.E."/>
            <person name="Spatafora J.W."/>
        </authorList>
    </citation>
    <scope>NUCLEOTIDE SEQUENCE [LARGE SCALE GENOMIC DNA]</scope>
    <source>
        <strain evidence="20">S191</strain>
    </source>
</reference>
<evidence type="ECO:0000256" key="14">
    <source>
        <dbReference type="ARBA" id="ARBA00023180"/>
    </source>
</evidence>
<protein>
    <submittedName>
        <fullName evidence="20">Endoplasmic reticulum oxidoreductin 1</fullName>
    </submittedName>
</protein>
<keyword evidence="5" id="KW-0813">Transport</keyword>
<dbReference type="InterPro" id="IPR037192">
    <property type="entry name" value="ERO1-like_sf"/>
</dbReference>
<keyword evidence="15" id="KW-0676">Redox-active center</keyword>
<feature type="binding site" evidence="17">
    <location>
        <position position="143"/>
    </location>
    <ligand>
        <name>FAD</name>
        <dbReference type="ChEBI" id="CHEBI:57692"/>
    </ligand>
</feature>
<keyword evidence="9 17" id="KW-0274">FAD</keyword>
<dbReference type="InterPro" id="IPR007266">
    <property type="entry name" value="Ero1"/>
</dbReference>
<keyword evidence="12" id="KW-0472">Membrane</keyword>
<gene>
    <name evidence="20" type="ORF">BJ554DRAFT_5540</name>
</gene>
<keyword evidence="21" id="KW-1185">Reference proteome</keyword>
<evidence type="ECO:0000256" key="19">
    <source>
        <dbReference type="SAM" id="MobiDB-lite"/>
    </source>
</evidence>
<dbReference type="PANTHER" id="PTHR12613">
    <property type="entry name" value="ERO1-RELATED"/>
    <property type="match status" value="1"/>
</dbReference>